<dbReference type="GO" id="GO:0006281">
    <property type="term" value="P:DNA repair"/>
    <property type="evidence" value="ECO:0007669"/>
    <property type="project" value="UniProtKB-KW"/>
</dbReference>
<comment type="caution">
    <text evidence="12">The sequence shown here is derived from an EMBL/GenBank/DDBJ whole genome shotgun (WGS) entry which is preliminary data.</text>
</comment>
<dbReference type="Gene3D" id="3.30.870.10">
    <property type="entry name" value="Endonuclease Chain A"/>
    <property type="match status" value="1"/>
</dbReference>
<dbReference type="GO" id="GO:0017005">
    <property type="term" value="F:3'-tyrosyl-DNA phosphodiesterase activity"/>
    <property type="evidence" value="ECO:0007669"/>
    <property type="project" value="TreeGrafter"/>
</dbReference>
<evidence type="ECO:0000256" key="3">
    <source>
        <dbReference type="ARBA" id="ARBA00022722"/>
    </source>
</evidence>
<reference evidence="12 13" key="1">
    <citation type="journal article" date="2018" name="Gigascience">
        <title>Genomes of trombidid mites reveal novel predicted allergens and laterally-transferred genes associated with secondary metabolism.</title>
        <authorList>
            <person name="Dong X."/>
            <person name="Chaisiri K."/>
            <person name="Xia D."/>
            <person name="Armstrong S.D."/>
            <person name="Fang Y."/>
            <person name="Donnelly M.J."/>
            <person name="Kadowaki T."/>
            <person name="McGarry J.W."/>
            <person name="Darby A.C."/>
            <person name="Makepeace B.L."/>
        </authorList>
    </citation>
    <scope>NUCLEOTIDE SEQUENCE [LARGE SCALE GENOMIC DNA]</scope>
    <source>
        <strain evidence="12">UoL-WK</strain>
    </source>
</reference>
<evidence type="ECO:0000256" key="8">
    <source>
        <dbReference type="ARBA" id="ARBA00023242"/>
    </source>
</evidence>
<evidence type="ECO:0000256" key="10">
    <source>
        <dbReference type="PIRSR" id="PIRSR610347-2"/>
    </source>
</evidence>
<feature type="active site" description="Proton donor/acceptor" evidence="9">
    <location>
        <position position="310"/>
    </location>
</feature>
<evidence type="ECO:0000256" key="7">
    <source>
        <dbReference type="ARBA" id="ARBA00023204"/>
    </source>
</evidence>
<organism evidence="12 13">
    <name type="scientific">Dinothrombium tinctorium</name>
    <dbReference type="NCBI Taxonomy" id="1965070"/>
    <lineage>
        <taxon>Eukaryota</taxon>
        <taxon>Metazoa</taxon>
        <taxon>Ecdysozoa</taxon>
        <taxon>Arthropoda</taxon>
        <taxon>Chelicerata</taxon>
        <taxon>Arachnida</taxon>
        <taxon>Acari</taxon>
        <taxon>Acariformes</taxon>
        <taxon>Trombidiformes</taxon>
        <taxon>Prostigmata</taxon>
        <taxon>Anystina</taxon>
        <taxon>Parasitengona</taxon>
        <taxon>Trombidioidea</taxon>
        <taxon>Trombidiidae</taxon>
        <taxon>Dinothrombium</taxon>
    </lineage>
</organism>
<evidence type="ECO:0000313" key="13">
    <source>
        <dbReference type="Proteomes" id="UP000285301"/>
    </source>
</evidence>
<evidence type="ECO:0000256" key="9">
    <source>
        <dbReference type="PIRSR" id="PIRSR610347-1"/>
    </source>
</evidence>
<sequence length="404" mass="46381">AIRLTTCARLHCKSPANSRSLTTSSASSVSYKRQRCLTYKTHSQKGYENSASREEATLPAVQVDEQKRIICKLQIEMYGSKNVGQLSQKYFWLKKNEEALPLCPQRYRVIADSVVDIYWFSHPWLNTQRDDRNTAARDESAANASKRQKVSDCEECVFGFHLTKVNGIDDEYNRFLCMDIRDILSSKHGKLKKSIHFNYMFEIDWLRVDSSWPVIAQFSSIGTLGSTPERWLTGEFLDSLKTTGNRPEFKKTFLKLIFPCVEDVRNSLEGYMAGGSLPYSENVAKKQEYLKSYLHRWKSKLRGRDRASPHIKSYTRVSPDMKHIAWFMLTSANLSKAAWGALEKNGTQLAIRSYELGVLFIPKMFGSEEFFKVAREQKLDGDGVNAPFSFLLPFDVPLTQYDSR</sequence>
<dbReference type="OrthoDB" id="47785at2759"/>
<dbReference type="EMBL" id="NCKU01001448">
    <property type="protein sequence ID" value="RWS12087.1"/>
    <property type="molecule type" value="Genomic_DNA"/>
</dbReference>
<gene>
    <name evidence="12" type="ORF">B4U79_14900</name>
</gene>
<keyword evidence="7" id="KW-0234">DNA repair</keyword>
<keyword evidence="5" id="KW-0378">Hydrolase</keyword>
<evidence type="ECO:0000256" key="4">
    <source>
        <dbReference type="ARBA" id="ARBA00022763"/>
    </source>
</evidence>
<keyword evidence="13" id="KW-1185">Reference proteome</keyword>
<dbReference type="GO" id="GO:0003690">
    <property type="term" value="F:double-stranded DNA binding"/>
    <property type="evidence" value="ECO:0007669"/>
    <property type="project" value="TreeGrafter"/>
</dbReference>
<evidence type="ECO:0000256" key="5">
    <source>
        <dbReference type="ARBA" id="ARBA00022801"/>
    </source>
</evidence>
<dbReference type="STRING" id="1965070.A0A443R9Y9"/>
<keyword evidence="8" id="KW-0539">Nucleus</keyword>
<evidence type="ECO:0000256" key="1">
    <source>
        <dbReference type="ARBA" id="ARBA00004123"/>
    </source>
</evidence>
<feature type="non-terminal residue" evidence="12">
    <location>
        <position position="1"/>
    </location>
</feature>
<dbReference type="InterPro" id="IPR010347">
    <property type="entry name" value="Tdp1"/>
</dbReference>
<dbReference type="SUPFAM" id="SSF56024">
    <property type="entry name" value="Phospholipase D/nuclease"/>
    <property type="match status" value="2"/>
</dbReference>
<comment type="subcellular location">
    <subcellularLocation>
        <location evidence="1">Nucleus</location>
    </subcellularLocation>
</comment>
<proteinExistence type="inferred from homology"/>
<keyword evidence="6" id="KW-0269">Exonuclease</keyword>
<accession>A0A443R9Y9</accession>
<name>A0A443R9Y9_9ACAR</name>
<evidence type="ECO:0000256" key="6">
    <source>
        <dbReference type="ARBA" id="ARBA00022839"/>
    </source>
</evidence>
<evidence type="ECO:0000313" key="12">
    <source>
        <dbReference type="EMBL" id="RWS12087.1"/>
    </source>
</evidence>
<keyword evidence="4" id="KW-0227">DNA damage</keyword>
<dbReference type="Proteomes" id="UP000285301">
    <property type="component" value="Unassembled WGS sequence"/>
</dbReference>
<dbReference type="PANTHER" id="PTHR12415:SF0">
    <property type="entry name" value="TYROSYL-DNA PHOSPHODIESTERASE 1"/>
    <property type="match status" value="1"/>
</dbReference>
<protein>
    <submittedName>
        <fullName evidence="12">Tyrosyl-DNA phosphodiesterase 1-like protein</fullName>
    </submittedName>
</protein>
<evidence type="ECO:0000256" key="2">
    <source>
        <dbReference type="ARBA" id="ARBA00010205"/>
    </source>
</evidence>
<dbReference type="GO" id="GO:0004527">
    <property type="term" value="F:exonuclease activity"/>
    <property type="evidence" value="ECO:0007669"/>
    <property type="project" value="UniProtKB-KW"/>
</dbReference>
<feature type="non-terminal residue" evidence="12">
    <location>
        <position position="404"/>
    </location>
</feature>
<keyword evidence="3" id="KW-0540">Nuclease</keyword>
<evidence type="ECO:0000256" key="11">
    <source>
        <dbReference type="PIRSR" id="PIRSR610347-3"/>
    </source>
</evidence>
<dbReference type="PANTHER" id="PTHR12415">
    <property type="entry name" value="TYROSYL-DNA PHOSPHODIESTERASE 1"/>
    <property type="match status" value="1"/>
</dbReference>
<feature type="binding site" evidence="10">
    <location>
        <position position="312"/>
    </location>
    <ligand>
        <name>substrate</name>
    </ligand>
</feature>
<dbReference type="GO" id="GO:0003697">
    <property type="term" value="F:single-stranded DNA binding"/>
    <property type="evidence" value="ECO:0007669"/>
    <property type="project" value="TreeGrafter"/>
</dbReference>
<dbReference type="GO" id="GO:0005634">
    <property type="term" value="C:nucleus"/>
    <property type="evidence" value="ECO:0007669"/>
    <property type="project" value="UniProtKB-SubCell"/>
</dbReference>
<feature type="site" description="Interaction with DNA" evidence="11">
    <location>
        <position position="335"/>
    </location>
</feature>
<dbReference type="AlphaFoldDB" id="A0A443R9Y9"/>
<comment type="similarity">
    <text evidence="2">Belongs to the tyrosyl-DNA phosphodiesterase family.</text>
</comment>
<dbReference type="Pfam" id="PF06087">
    <property type="entry name" value="Tyr-DNA_phospho"/>
    <property type="match status" value="2"/>
</dbReference>